<feature type="transmembrane region" description="Helical" evidence="6">
    <location>
        <begin position="107"/>
        <end position="126"/>
    </location>
</feature>
<keyword evidence="3 6" id="KW-0812">Transmembrane</keyword>
<evidence type="ECO:0000313" key="9">
    <source>
        <dbReference type="Proteomes" id="UP000199409"/>
    </source>
</evidence>
<keyword evidence="9" id="KW-1185">Reference proteome</keyword>
<sequence>MTLKGEIKNFLYISSGTVILAFGIILFLVPNQIATGGTPGMAILLNHLLHLPIGGLMLLINLPLLVISHKMLGRAFVLRSIVAILLTSLLVDLLAEILHLQAISQNILLAALYGGIAVGCGVGLVLRGHASVGGTTIIARLVAARSHYKTGQVILIFDVFIIVTSGFVFVDIERALWSMISIYVTAKCINMILTGTLPEKVVHITTSKADLLSQEIVAHLGQQGTILRGSGLYENEQKTLIFVTVEARQITVLRDIVRNNDADAFMIVMDAAEMLGRGHGG</sequence>
<evidence type="ECO:0000256" key="3">
    <source>
        <dbReference type="ARBA" id="ARBA00022692"/>
    </source>
</evidence>
<dbReference type="Pfam" id="PF10035">
    <property type="entry name" value="DUF2179"/>
    <property type="match status" value="1"/>
</dbReference>
<dbReference type="Pfam" id="PF02588">
    <property type="entry name" value="YitT_membrane"/>
    <property type="match status" value="1"/>
</dbReference>
<evidence type="ECO:0000256" key="4">
    <source>
        <dbReference type="ARBA" id="ARBA00022989"/>
    </source>
</evidence>
<keyword evidence="2" id="KW-1003">Cell membrane</keyword>
<dbReference type="PANTHER" id="PTHR33545:SF3">
    <property type="entry name" value="UPF0750 MEMBRANE PROTEIN YQFU"/>
    <property type="match status" value="1"/>
</dbReference>
<feature type="transmembrane region" description="Helical" evidence="6">
    <location>
        <begin position="9"/>
        <end position="29"/>
    </location>
</feature>
<evidence type="ECO:0000313" key="8">
    <source>
        <dbReference type="EMBL" id="SEA14440.1"/>
    </source>
</evidence>
<dbReference type="InterPro" id="IPR051461">
    <property type="entry name" value="UPF0750_membrane"/>
</dbReference>
<keyword evidence="4 6" id="KW-1133">Transmembrane helix</keyword>
<evidence type="ECO:0000256" key="2">
    <source>
        <dbReference type="ARBA" id="ARBA00022475"/>
    </source>
</evidence>
<dbReference type="Gene3D" id="3.30.70.120">
    <property type="match status" value="1"/>
</dbReference>
<organism evidence="8 9">
    <name type="scientific">Desulfuromusa kysingii</name>
    <dbReference type="NCBI Taxonomy" id="37625"/>
    <lineage>
        <taxon>Bacteria</taxon>
        <taxon>Pseudomonadati</taxon>
        <taxon>Thermodesulfobacteriota</taxon>
        <taxon>Desulfuromonadia</taxon>
        <taxon>Desulfuromonadales</taxon>
        <taxon>Geopsychrobacteraceae</taxon>
        <taxon>Desulfuromusa</taxon>
    </lineage>
</organism>
<dbReference type="PANTHER" id="PTHR33545">
    <property type="entry name" value="UPF0750 MEMBRANE PROTEIN YITT-RELATED"/>
    <property type="match status" value="1"/>
</dbReference>
<protein>
    <submittedName>
        <fullName evidence="8">Uncharacterized membrane-anchored protein YitT, contains DUF161 and DUF2179 domains</fullName>
    </submittedName>
</protein>
<dbReference type="RefSeq" id="WP_092346051.1">
    <property type="nucleotide sequence ID" value="NZ_FNQN01000003.1"/>
</dbReference>
<reference evidence="8 9" key="1">
    <citation type="submission" date="2016-10" db="EMBL/GenBank/DDBJ databases">
        <authorList>
            <person name="de Groot N.N."/>
        </authorList>
    </citation>
    <scope>NUCLEOTIDE SEQUENCE [LARGE SCALE GENOMIC DNA]</scope>
    <source>
        <strain evidence="8 9">DSM 7343</strain>
    </source>
</reference>
<dbReference type="EMBL" id="FNQN01000003">
    <property type="protein sequence ID" value="SEA14440.1"/>
    <property type="molecule type" value="Genomic_DNA"/>
</dbReference>
<dbReference type="PIRSF" id="PIRSF006483">
    <property type="entry name" value="Membrane_protein_YitT"/>
    <property type="match status" value="1"/>
</dbReference>
<feature type="transmembrane region" description="Helical" evidence="6">
    <location>
        <begin position="49"/>
        <end position="67"/>
    </location>
</feature>
<dbReference type="InterPro" id="IPR003740">
    <property type="entry name" value="YitT"/>
</dbReference>
<name>A0A1H3YSL4_9BACT</name>
<accession>A0A1H3YSL4</accession>
<dbReference type="AlphaFoldDB" id="A0A1H3YSL4"/>
<gene>
    <name evidence="8" type="ORF">SAMN05660420_01370</name>
</gene>
<evidence type="ECO:0000256" key="1">
    <source>
        <dbReference type="ARBA" id="ARBA00004651"/>
    </source>
</evidence>
<dbReference type="CDD" id="cd16380">
    <property type="entry name" value="YitT_C"/>
    <property type="match status" value="1"/>
</dbReference>
<feature type="domain" description="DUF2179" evidence="7">
    <location>
        <begin position="224"/>
        <end position="276"/>
    </location>
</feature>
<evidence type="ECO:0000256" key="5">
    <source>
        <dbReference type="ARBA" id="ARBA00023136"/>
    </source>
</evidence>
<evidence type="ECO:0000256" key="6">
    <source>
        <dbReference type="SAM" id="Phobius"/>
    </source>
</evidence>
<feature type="transmembrane region" description="Helical" evidence="6">
    <location>
        <begin position="147"/>
        <end position="169"/>
    </location>
</feature>
<proteinExistence type="predicted"/>
<dbReference type="InterPro" id="IPR019264">
    <property type="entry name" value="DUF2179"/>
</dbReference>
<dbReference type="OrthoDB" id="265478at2"/>
<dbReference type="GO" id="GO:0005886">
    <property type="term" value="C:plasma membrane"/>
    <property type="evidence" value="ECO:0007669"/>
    <property type="project" value="UniProtKB-SubCell"/>
</dbReference>
<comment type="subcellular location">
    <subcellularLocation>
        <location evidence="1">Cell membrane</location>
        <topology evidence="1">Multi-pass membrane protein</topology>
    </subcellularLocation>
</comment>
<dbReference type="InterPro" id="IPR015867">
    <property type="entry name" value="N-reg_PII/ATP_PRibTrfase_C"/>
</dbReference>
<dbReference type="STRING" id="37625.SAMN05660420_01370"/>
<feature type="transmembrane region" description="Helical" evidence="6">
    <location>
        <begin position="76"/>
        <end position="95"/>
    </location>
</feature>
<evidence type="ECO:0000259" key="7">
    <source>
        <dbReference type="Pfam" id="PF10035"/>
    </source>
</evidence>
<keyword evidence="5 6" id="KW-0472">Membrane</keyword>
<dbReference type="Proteomes" id="UP000199409">
    <property type="component" value="Unassembled WGS sequence"/>
</dbReference>